<evidence type="ECO:0000256" key="8">
    <source>
        <dbReference type="PIRSR" id="PIRSR001549-1"/>
    </source>
</evidence>
<dbReference type="PROSITE" id="PS50862">
    <property type="entry name" value="AA_TRNA_LIGASE_II"/>
    <property type="match status" value="1"/>
</dbReference>
<dbReference type="STRING" id="1802271.A3C11_00160"/>
<evidence type="ECO:0000256" key="4">
    <source>
        <dbReference type="ARBA" id="ARBA00022917"/>
    </source>
</evidence>
<evidence type="ECO:0000256" key="5">
    <source>
        <dbReference type="ARBA" id="ARBA00023146"/>
    </source>
</evidence>
<evidence type="ECO:0000256" key="3">
    <source>
        <dbReference type="ARBA" id="ARBA00022840"/>
    </source>
</evidence>
<feature type="binding site" evidence="8">
    <location>
        <begin position="90"/>
        <end position="92"/>
    </location>
    <ligand>
        <name>L-histidine</name>
        <dbReference type="ChEBI" id="CHEBI:57595"/>
    </ligand>
</feature>
<evidence type="ECO:0000259" key="9">
    <source>
        <dbReference type="PROSITE" id="PS50862"/>
    </source>
</evidence>
<dbReference type="GO" id="GO:0004821">
    <property type="term" value="F:histidine-tRNA ligase activity"/>
    <property type="evidence" value="ECO:0007669"/>
    <property type="project" value="UniProtKB-UniRule"/>
</dbReference>
<keyword evidence="7 10" id="KW-0436">Ligase</keyword>
<dbReference type="GO" id="GO:0005524">
    <property type="term" value="F:ATP binding"/>
    <property type="evidence" value="ECO:0007669"/>
    <property type="project" value="UniProtKB-UniRule"/>
</dbReference>
<dbReference type="SUPFAM" id="SSF55681">
    <property type="entry name" value="Class II aaRS and biotin synthetases"/>
    <property type="match status" value="1"/>
</dbReference>
<dbReference type="GO" id="GO:0006427">
    <property type="term" value="P:histidyl-tRNA aminoacylation"/>
    <property type="evidence" value="ECO:0007669"/>
    <property type="project" value="UniProtKB-UniRule"/>
</dbReference>
<feature type="binding site" evidence="8">
    <location>
        <position position="119"/>
    </location>
    <ligand>
        <name>L-histidine</name>
        <dbReference type="ChEBI" id="CHEBI:57595"/>
    </ligand>
</feature>
<protein>
    <recommendedName>
        <fullName evidence="7">Histidine--tRNA ligase</fullName>
        <ecNumber evidence="7">6.1.1.21</ecNumber>
    </recommendedName>
    <alternativeName>
        <fullName evidence="7">Histidyl-tRNA synthetase</fullName>
        <shortName evidence="7">HisRS</shortName>
    </alternativeName>
</protein>
<reference evidence="10 11" key="1">
    <citation type="journal article" date="2016" name="Nat. Commun.">
        <title>Thousands of microbial genomes shed light on interconnected biogeochemical processes in an aquifer system.</title>
        <authorList>
            <person name="Anantharaman K."/>
            <person name="Brown C.T."/>
            <person name="Hug L.A."/>
            <person name="Sharon I."/>
            <person name="Castelle C.J."/>
            <person name="Probst A.J."/>
            <person name="Thomas B.C."/>
            <person name="Singh A."/>
            <person name="Wilkins M.J."/>
            <person name="Karaoz U."/>
            <person name="Brodie E.L."/>
            <person name="Williams K.H."/>
            <person name="Hubbard S.S."/>
            <person name="Banfield J.F."/>
        </authorList>
    </citation>
    <scope>NUCLEOTIDE SEQUENCE [LARGE SCALE GENOMIC DNA]</scope>
</reference>
<evidence type="ECO:0000256" key="2">
    <source>
        <dbReference type="ARBA" id="ARBA00022741"/>
    </source>
</evidence>
<dbReference type="InterPro" id="IPR015807">
    <property type="entry name" value="His-tRNA-ligase"/>
</dbReference>
<dbReference type="Pfam" id="PF03129">
    <property type="entry name" value="HGTP_anticodon"/>
    <property type="match status" value="1"/>
</dbReference>
<comment type="caution">
    <text evidence="10">The sequence shown here is derived from an EMBL/GenBank/DDBJ whole genome shotgun (WGS) entry which is preliminary data.</text>
</comment>
<dbReference type="InterPro" id="IPR004516">
    <property type="entry name" value="HisRS/HisZ"/>
</dbReference>
<dbReference type="EC" id="6.1.1.21" evidence="7"/>
<dbReference type="HAMAP" id="MF_00127">
    <property type="entry name" value="His_tRNA_synth"/>
    <property type="match status" value="1"/>
</dbReference>
<accession>A0A1G2KQQ5</accession>
<gene>
    <name evidence="7" type="primary">hisS</name>
    <name evidence="10" type="ORF">A3C11_00160</name>
</gene>
<dbReference type="PANTHER" id="PTHR11476">
    <property type="entry name" value="HISTIDYL-TRNA SYNTHETASE"/>
    <property type="match status" value="1"/>
</dbReference>
<evidence type="ECO:0000256" key="7">
    <source>
        <dbReference type="HAMAP-Rule" id="MF_00127"/>
    </source>
</evidence>
<keyword evidence="2 7" id="KW-0547">Nucleotide-binding</keyword>
<dbReference type="NCBIfam" id="TIGR00442">
    <property type="entry name" value="hisS"/>
    <property type="match status" value="1"/>
</dbReference>
<dbReference type="InterPro" id="IPR036621">
    <property type="entry name" value="Anticodon-bd_dom_sf"/>
</dbReference>
<feature type="binding site" evidence="8">
    <location>
        <position position="265"/>
    </location>
    <ligand>
        <name>L-histidine</name>
        <dbReference type="ChEBI" id="CHEBI:57595"/>
    </ligand>
</feature>
<feature type="binding site" evidence="8">
    <location>
        <position position="133"/>
    </location>
    <ligand>
        <name>L-histidine</name>
        <dbReference type="ChEBI" id="CHEBI:57595"/>
    </ligand>
</feature>
<keyword evidence="4 7" id="KW-0648">Protein biosynthesis</keyword>
<dbReference type="AlphaFoldDB" id="A0A1G2KQQ5"/>
<dbReference type="CDD" id="cd00773">
    <property type="entry name" value="HisRS-like_core"/>
    <property type="match status" value="1"/>
</dbReference>
<keyword evidence="7" id="KW-0963">Cytoplasm</keyword>
<keyword evidence="5 7" id="KW-0030">Aminoacyl-tRNA synthetase</keyword>
<dbReference type="SUPFAM" id="SSF52954">
    <property type="entry name" value="Class II aaRS ABD-related"/>
    <property type="match status" value="1"/>
</dbReference>
<evidence type="ECO:0000256" key="1">
    <source>
        <dbReference type="ARBA" id="ARBA00008226"/>
    </source>
</evidence>
<organism evidence="10 11">
    <name type="scientific">Candidatus Sungbacteria bacterium RIFCSPHIGHO2_02_FULL_49_12</name>
    <dbReference type="NCBI Taxonomy" id="1802271"/>
    <lineage>
        <taxon>Bacteria</taxon>
        <taxon>Candidatus Sungiibacteriota</taxon>
    </lineage>
</organism>
<dbReference type="InterPro" id="IPR041715">
    <property type="entry name" value="HisRS-like_core"/>
</dbReference>
<dbReference type="EMBL" id="MHQJ01000008">
    <property type="protein sequence ID" value="OHA01757.1"/>
    <property type="molecule type" value="Genomic_DNA"/>
</dbReference>
<feature type="domain" description="Aminoacyl-transfer RNA synthetases class-II family profile" evidence="9">
    <location>
        <begin position="32"/>
        <end position="336"/>
    </location>
</feature>
<proteinExistence type="inferred from homology"/>
<dbReference type="Proteomes" id="UP000177362">
    <property type="component" value="Unassembled WGS sequence"/>
</dbReference>
<sequence>MDTKSDNINKLVKPELPGGFRDALPEDMIAKQKMMDVIRGVFERFGFDPMETPAVEKTEVLLGGEKESGKIIFNVIGSEEEKSDSSLRFDLTVPLARVLAANPNIPKPFKRYQIGKAWRGERQQAGRYREFLQMDADILGAKSLDADAEVIQVIYEILKALGVSNFTIRLNNRKEVAQILASVGVAENNIEKTLVEIDKEDKRTPEEWAKGVKDASGLEDEVADDLIQKISSDKNPGPEVDEVRKKAVALGVPETILKYDASLVRGFSYYTGSVFEALLNDLPRFGSVFGGGRYDGLTLRFSRDSWPAVGASIGVDRLFAALEELGKIKKQQTLTQVLILNLSDDYAAEYAEFARQLREAGVNTAIYLGDDRAFSAQLAYAVKKEIPLVVIYGEKEANTGNTQVKDLRTKEQAEIPKDGLSEFIKNRLV</sequence>
<dbReference type="PIRSF" id="PIRSF001549">
    <property type="entry name" value="His-tRNA_synth"/>
    <property type="match status" value="1"/>
</dbReference>
<comment type="subcellular location">
    <subcellularLocation>
        <location evidence="7">Cytoplasm</location>
    </subcellularLocation>
</comment>
<feature type="binding site" evidence="8">
    <location>
        <position position="137"/>
    </location>
    <ligand>
        <name>L-histidine</name>
        <dbReference type="ChEBI" id="CHEBI:57595"/>
    </ligand>
</feature>
<dbReference type="GO" id="GO:0005737">
    <property type="term" value="C:cytoplasm"/>
    <property type="evidence" value="ECO:0007669"/>
    <property type="project" value="UniProtKB-SubCell"/>
</dbReference>
<feature type="binding site" evidence="8">
    <location>
        <begin position="269"/>
        <end position="270"/>
    </location>
    <ligand>
        <name>L-histidine</name>
        <dbReference type="ChEBI" id="CHEBI:57595"/>
    </ligand>
</feature>
<dbReference type="PANTHER" id="PTHR11476:SF7">
    <property type="entry name" value="HISTIDINE--TRNA LIGASE"/>
    <property type="match status" value="1"/>
</dbReference>
<dbReference type="Gene3D" id="3.30.930.10">
    <property type="entry name" value="Bira Bifunctional Protein, Domain 2"/>
    <property type="match status" value="1"/>
</dbReference>
<dbReference type="InterPro" id="IPR004154">
    <property type="entry name" value="Anticodon-bd"/>
</dbReference>
<comment type="subunit">
    <text evidence="7">Homodimer.</text>
</comment>
<dbReference type="Pfam" id="PF13393">
    <property type="entry name" value="tRNA-synt_His"/>
    <property type="match status" value="1"/>
</dbReference>
<keyword evidence="3 7" id="KW-0067">ATP-binding</keyword>
<evidence type="ECO:0000256" key="6">
    <source>
        <dbReference type="ARBA" id="ARBA00047639"/>
    </source>
</evidence>
<evidence type="ECO:0000313" key="10">
    <source>
        <dbReference type="EMBL" id="OHA01757.1"/>
    </source>
</evidence>
<evidence type="ECO:0000313" key="11">
    <source>
        <dbReference type="Proteomes" id="UP000177362"/>
    </source>
</evidence>
<comment type="catalytic activity">
    <reaction evidence="6 7">
        <text>tRNA(His) + L-histidine + ATP = L-histidyl-tRNA(His) + AMP + diphosphate + H(+)</text>
        <dbReference type="Rhea" id="RHEA:17313"/>
        <dbReference type="Rhea" id="RHEA-COMP:9665"/>
        <dbReference type="Rhea" id="RHEA-COMP:9689"/>
        <dbReference type="ChEBI" id="CHEBI:15378"/>
        <dbReference type="ChEBI" id="CHEBI:30616"/>
        <dbReference type="ChEBI" id="CHEBI:33019"/>
        <dbReference type="ChEBI" id="CHEBI:57595"/>
        <dbReference type="ChEBI" id="CHEBI:78442"/>
        <dbReference type="ChEBI" id="CHEBI:78527"/>
        <dbReference type="ChEBI" id="CHEBI:456215"/>
        <dbReference type="EC" id="6.1.1.21"/>
    </reaction>
</comment>
<name>A0A1G2KQQ5_9BACT</name>
<dbReference type="InterPro" id="IPR045864">
    <property type="entry name" value="aa-tRNA-synth_II/BPL/LPL"/>
</dbReference>
<dbReference type="InterPro" id="IPR006195">
    <property type="entry name" value="aa-tRNA-synth_II"/>
</dbReference>
<comment type="similarity">
    <text evidence="1 7">Belongs to the class-II aminoacyl-tRNA synthetase family.</text>
</comment>
<dbReference type="Gene3D" id="3.40.50.800">
    <property type="entry name" value="Anticodon-binding domain"/>
    <property type="match status" value="1"/>
</dbReference>